<accession>A0A1B6LQZ1</accession>
<proteinExistence type="predicted"/>
<dbReference type="Pfam" id="PF15306">
    <property type="entry name" value="LIN37"/>
    <property type="match status" value="1"/>
</dbReference>
<feature type="region of interest" description="Disordered" evidence="1">
    <location>
        <begin position="1"/>
        <end position="67"/>
    </location>
</feature>
<dbReference type="GO" id="GO:0031523">
    <property type="term" value="C:Myb complex"/>
    <property type="evidence" value="ECO:0007669"/>
    <property type="project" value="TreeGrafter"/>
</dbReference>
<dbReference type="PANTHER" id="PTHR31336">
    <property type="entry name" value="LIN37 HOMOLOG"/>
    <property type="match status" value="1"/>
</dbReference>
<dbReference type="GO" id="GO:0017053">
    <property type="term" value="C:transcription repressor complex"/>
    <property type="evidence" value="ECO:0007669"/>
    <property type="project" value="InterPro"/>
</dbReference>
<evidence type="ECO:0000313" key="2">
    <source>
        <dbReference type="EMBL" id="JAT26128.1"/>
    </source>
</evidence>
<protein>
    <recommendedName>
        <fullName evidence="3">Protein lin-37 homolog</fullName>
    </recommendedName>
</protein>
<organism evidence="2">
    <name type="scientific">Graphocephala atropunctata</name>
    <dbReference type="NCBI Taxonomy" id="36148"/>
    <lineage>
        <taxon>Eukaryota</taxon>
        <taxon>Metazoa</taxon>
        <taxon>Ecdysozoa</taxon>
        <taxon>Arthropoda</taxon>
        <taxon>Hexapoda</taxon>
        <taxon>Insecta</taxon>
        <taxon>Pterygota</taxon>
        <taxon>Neoptera</taxon>
        <taxon>Paraneoptera</taxon>
        <taxon>Hemiptera</taxon>
        <taxon>Auchenorrhyncha</taxon>
        <taxon>Membracoidea</taxon>
        <taxon>Cicadellidae</taxon>
        <taxon>Cicadellinae</taxon>
        <taxon>Cicadellini</taxon>
        <taxon>Graphocephala</taxon>
    </lineage>
</organism>
<dbReference type="GO" id="GO:0000122">
    <property type="term" value="P:negative regulation of transcription by RNA polymerase II"/>
    <property type="evidence" value="ECO:0007669"/>
    <property type="project" value="TreeGrafter"/>
</dbReference>
<dbReference type="AlphaFoldDB" id="A0A1B6LQZ1"/>
<evidence type="ECO:0008006" key="3">
    <source>
        <dbReference type="Google" id="ProtNLM"/>
    </source>
</evidence>
<reference evidence="2" key="1">
    <citation type="submission" date="2015-11" db="EMBL/GenBank/DDBJ databases">
        <title>De novo transcriptome assembly of four potential Pierce s Disease insect vectors from Arizona vineyards.</title>
        <authorList>
            <person name="Tassone E.E."/>
        </authorList>
    </citation>
    <scope>NUCLEOTIDE SEQUENCE</scope>
</reference>
<gene>
    <name evidence="2" type="ORF">g.10298</name>
</gene>
<dbReference type="PANTHER" id="PTHR31336:SF3">
    <property type="entry name" value="PROTEIN LIN-37 HOMOLOG"/>
    <property type="match status" value="1"/>
</dbReference>
<evidence type="ECO:0000256" key="1">
    <source>
        <dbReference type="SAM" id="MobiDB-lite"/>
    </source>
</evidence>
<sequence length="247" mass="27881">MAKKRRMPGMASPGSSKMRHESRGDDVMVARDRLKGALQELVNSDEDSSSSQEEPVTTPSKPVQVKKELKPTIIRRRKRKAAMDLEMGFHHTFVMKLFDRSVDLAQFKDDTPLYPICRAWIANQPRVPLPYPPLESPEIKNEVEGGCGMFDFDDGREIEKLPSPTCPPLGGRIPPVSAPQLQLTELSLDYSGESLQTAEELLKEHVSRWGNIRRRWIESAQANESRFQASGRILSNMYKRAQSAFTG</sequence>
<name>A0A1B6LQZ1_9HEMI</name>
<dbReference type="EMBL" id="GEBQ01013849">
    <property type="protein sequence ID" value="JAT26128.1"/>
    <property type="molecule type" value="Transcribed_RNA"/>
</dbReference>
<feature type="compositionally biased region" description="Basic and acidic residues" evidence="1">
    <location>
        <begin position="18"/>
        <end position="35"/>
    </location>
</feature>
<dbReference type="InterPro" id="IPR028226">
    <property type="entry name" value="LIN37"/>
</dbReference>